<dbReference type="VEuPathDB" id="ToxoDB:ETH_00043805"/>
<dbReference type="RefSeq" id="XP_013234976.1">
    <property type="nucleotide sequence ID" value="XM_013379522.1"/>
</dbReference>
<protein>
    <submittedName>
        <fullName evidence="1">Uncharacterized protein</fullName>
    </submittedName>
</protein>
<gene>
    <name evidence="1" type="ORF">ETH_00043805</name>
</gene>
<accession>U6L1D5</accession>
<dbReference type="OrthoDB" id="348528at2759"/>
<name>U6L1D5_EIMTE</name>
<reference evidence="1" key="1">
    <citation type="submission" date="2013-10" db="EMBL/GenBank/DDBJ databases">
        <title>Genomic analysis of the causative agents of coccidiosis in chickens.</title>
        <authorList>
            <person name="Reid A.J."/>
            <person name="Blake D."/>
            <person name="Billington K."/>
            <person name="Browne H."/>
            <person name="Dunn M."/>
            <person name="Hung S."/>
            <person name="Kawahara F."/>
            <person name="Miranda-Saavedra D."/>
            <person name="Mourier T."/>
            <person name="Nagra H."/>
            <person name="Otto T.D."/>
            <person name="Rawlings N."/>
            <person name="Sanchez A."/>
            <person name="Sanders M."/>
            <person name="Subramaniam C."/>
            <person name="Tay Y."/>
            <person name="Dear P."/>
            <person name="Doerig C."/>
            <person name="Gruber A."/>
            <person name="Parkinson J."/>
            <person name="Shirley M."/>
            <person name="Wan K.L."/>
            <person name="Berriman M."/>
            <person name="Tomley F."/>
            <person name="Pain A."/>
        </authorList>
    </citation>
    <scope>NUCLEOTIDE SEQUENCE [LARGE SCALE GENOMIC DNA]</scope>
    <source>
        <strain evidence="1">Houghton</strain>
    </source>
</reference>
<keyword evidence="2" id="KW-1185">Reference proteome</keyword>
<organism evidence="1 2">
    <name type="scientific">Eimeria tenella</name>
    <name type="common">Coccidian parasite</name>
    <dbReference type="NCBI Taxonomy" id="5802"/>
    <lineage>
        <taxon>Eukaryota</taxon>
        <taxon>Sar</taxon>
        <taxon>Alveolata</taxon>
        <taxon>Apicomplexa</taxon>
        <taxon>Conoidasida</taxon>
        <taxon>Coccidia</taxon>
        <taxon>Eucoccidiorida</taxon>
        <taxon>Eimeriorina</taxon>
        <taxon>Eimeriidae</taxon>
        <taxon>Eimeria</taxon>
    </lineage>
</organism>
<dbReference type="GeneID" id="25257800"/>
<proteinExistence type="predicted"/>
<evidence type="ECO:0000313" key="1">
    <source>
        <dbReference type="EMBL" id="CDJ44227.1"/>
    </source>
</evidence>
<dbReference type="VEuPathDB" id="ToxoDB:ETH2_0511800"/>
<sequence length="117" mass="11919">MRSCTSSSSGSSIGGVCFAAAAAAGATAAESSRVLWGPYRGPPSALLNALLAAPATTEPQALPWASVAFLVHVCSVEAEGEETVLHLRVPAGTAEGLATPLLLVPHDLRTMKCFLDD</sequence>
<evidence type="ECO:0000313" key="2">
    <source>
        <dbReference type="Proteomes" id="UP000030747"/>
    </source>
</evidence>
<dbReference type="EMBL" id="HG676728">
    <property type="protein sequence ID" value="CDJ44227.1"/>
    <property type="molecule type" value="Genomic_DNA"/>
</dbReference>
<dbReference type="AlphaFoldDB" id="U6L1D5"/>
<dbReference type="Proteomes" id="UP000030747">
    <property type="component" value="Unassembled WGS sequence"/>
</dbReference>
<reference evidence="1" key="2">
    <citation type="submission" date="2013-10" db="EMBL/GenBank/DDBJ databases">
        <authorList>
            <person name="Aslett M."/>
        </authorList>
    </citation>
    <scope>NUCLEOTIDE SEQUENCE [LARGE SCALE GENOMIC DNA]</scope>
    <source>
        <strain evidence="1">Houghton</strain>
    </source>
</reference>